<dbReference type="STRING" id="1120955.SAMN03080610_01101"/>
<feature type="signal peptide" evidence="1">
    <location>
        <begin position="1"/>
        <end position="30"/>
    </location>
</feature>
<evidence type="ECO:0000313" key="3">
    <source>
        <dbReference type="Proteomes" id="UP000199347"/>
    </source>
</evidence>
<organism evidence="2 3">
    <name type="scientific">Afifella marina DSM 2698</name>
    <dbReference type="NCBI Taxonomy" id="1120955"/>
    <lineage>
        <taxon>Bacteria</taxon>
        <taxon>Pseudomonadati</taxon>
        <taxon>Pseudomonadota</taxon>
        <taxon>Alphaproteobacteria</taxon>
        <taxon>Hyphomicrobiales</taxon>
        <taxon>Afifellaceae</taxon>
        <taxon>Afifella</taxon>
    </lineage>
</organism>
<evidence type="ECO:0000256" key="1">
    <source>
        <dbReference type="SAM" id="SignalP"/>
    </source>
</evidence>
<name>A0A1G5MVE5_AFIMA</name>
<proteinExistence type="predicted"/>
<keyword evidence="1" id="KW-0732">Signal</keyword>
<dbReference type="AlphaFoldDB" id="A0A1G5MVE5"/>
<keyword evidence="3" id="KW-1185">Reference proteome</keyword>
<feature type="chain" id="PRO_5011712069" evidence="1">
    <location>
        <begin position="31"/>
        <end position="222"/>
    </location>
</feature>
<dbReference type="OrthoDB" id="8453546at2"/>
<accession>A0A1G5MVE5</accession>
<gene>
    <name evidence="2" type="ORF">SAMN03080610_01101</name>
</gene>
<protein>
    <submittedName>
        <fullName evidence="2">Uncharacterized protein</fullName>
    </submittedName>
</protein>
<dbReference type="RefSeq" id="WP_139163696.1">
    <property type="nucleotide sequence ID" value="NZ_FMVW01000002.1"/>
</dbReference>
<sequence length="222" mass="24196">MPQPKQLFISWGAALFAAIAAALFAIQAQAAEAKPFDAAKAFCERQTFVLERIEEVGPWLDYFSGLRNGRSPVPDTNCPSSTVRAILNVATSSTIEIAEAQRSALHGFYVARSMEPELGDRIVDPDGSFRYRSDVVLMSFVWLLCPGHGEEKLSCVTGIIEGFPTQFVETSPVFCDFAALDKAKVEWPPNREVRPLVCAAGGTSQSANPEAWLRRAGIILGD</sequence>
<evidence type="ECO:0000313" key="2">
    <source>
        <dbReference type="EMBL" id="SCZ29217.1"/>
    </source>
</evidence>
<dbReference type="Proteomes" id="UP000199347">
    <property type="component" value="Unassembled WGS sequence"/>
</dbReference>
<reference evidence="2 3" key="1">
    <citation type="submission" date="2016-10" db="EMBL/GenBank/DDBJ databases">
        <authorList>
            <person name="de Groot N.N."/>
        </authorList>
    </citation>
    <scope>NUCLEOTIDE SEQUENCE [LARGE SCALE GENOMIC DNA]</scope>
    <source>
        <strain evidence="2 3">DSM 2698</strain>
    </source>
</reference>
<dbReference type="EMBL" id="FMVW01000002">
    <property type="protein sequence ID" value="SCZ29217.1"/>
    <property type="molecule type" value="Genomic_DNA"/>
</dbReference>